<comment type="caution">
    <text evidence="1">The sequence shown here is derived from an EMBL/GenBank/DDBJ whole genome shotgun (WGS) entry which is preliminary data.</text>
</comment>
<dbReference type="AlphaFoldDB" id="X1LHM2"/>
<protein>
    <submittedName>
        <fullName evidence="1">Uncharacterized protein</fullName>
    </submittedName>
</protein>
<name>X1LHM2_9ZZZZ</name>
<reference evidence="1" key="1">
    <citation type="journal article" date="2014" name="Front. Microbiol.">
        <title>High frequency of phylogenetically diverse reductive dehalogenase-homologous genes in deep subseafloor sedimentary metagenomes.</title>
        <authorList>
            <person name="Kawai M."/>
            <person name="Futagami T."/>
            <person name="Toyoda A."/>
            <person name="Takaki Y."/>
            <person name="Nishi S."/>
            <person name="Hori S."/>
            <person name="Arai W."/>
            <person name="Tsubouchi T."/>
            <person name="Morono Y."/>
            <person name="Uchiyama I."/>
            <person name="Ito T."/>
            <person name="Fujiyama A."/>
            <person name="Inagaki F."/>
            <person name="Takami H."/>
        </authorList>
    </citation>
    <scope>NUCLEOTIDE SEQUENCE</scope>
    <source>
        <strain evidence="1">Expedition CK06-06</strain>
    </source>
</reference>
<dbReference type="EMBL" id="BARV01012577">
    <property type="protein sequence ID" value="GAI05341.1"/>
    <property type="molecule type" value="Genomic_DNA"/>
</dbReference>
<sequence>VGARIYKSGYAEFWNPDMTEIRLYEEMWVLEYYDGDKWKVCDVYSPTFIVDSDNTTINITASFITDYPNSGERAFDVKYIFKEGKPLKHEITFTSHSTEEYLFRVKQKWVGIVADKVKHSKGTDTITESTNVNSSWFKFQKDDGSLSVFENQRDMYYGYNETTHQYYVLENQNLKPVEIDVHAQGLKVDFVFGNWTLA</sequence>
<organism evidence="1">
    <name type="scientific">marine sediment metagenome</name>
    <dbReference type="NCBI Taxonomy" id="412755"/>
    <lineage>
        <taxon>unclassified sequences</taxon>
        <taxon>metagenomes</taxon>
        <taxon>ecological metagenomes</taxon>
    </lineage>
</organism>
<feature type="non-terminal residue" evidence="1">
    <location>
        <position position="1"/>
    </location>
</feature>
<evidence type="ECO:0000313" key="1">
    <source>
        <dbReference type="EMBL" id="GAI05341.1"/>
    </source>
</evidence>
<accession>X1LHM2</accession>
<proteinExistence type="predicted"/>
<feature type="non-terminal residue" evidence="1">
    <location>
        <position position="198"/>
    </location>
</feature>
<gene>
    <name evidence="1" type="ORF">S06H3_23220</name>
</gene>